<feature type="transmembrane region" description="Helical" evidence="1">
    <location>
        <begin position="35"/>
        <end position="57"/>
    </location>
</feature>
<accession>A0A5J5LFA7</accession>
<keyword evidence="1" id="KW-1133">Transmembrane helix</keyword>
<evidence type="ECO:0000259" key="2">
    <source>
        <dbReference type="Pfam" id="PF07760"/>
    </source>
</evidence>
<proteinExistence type="predicted"/>
<organism evidence="3 4">
    <name type="scientific">Haloarcula hispanica</name>
    <dbReference type="NCBI Taxonomy" id="51589"/>
    <lineage>
        <taxon>Archaea</taxon>
        <taxon>Methanobacteriati</taxon>
        <taxon>Methanobacteriota</taxon>
        <taxon>Stenosarchaea group</taxon>
        <taxon>Halobacteria</taxon>
        <taxon>Halobacteriales</taxon>
        <taxon>Haloarculaceae</taxon>
        <taxon>Haloarcula</taxon>
    </lineage>
</organism>
<evidence type="ECO:0000313" key="4">
    <source>
        <dbReference type="Proteomes" id="UP000326244"/>
    </source>
</evidence>
<sequence>MGRWSDTSPATVDLLVTVGYTAVVLFATLSSLEGVLLTAIALPFLLFVPGYAVVAALFPIRNPEDEHHRLITTERMLYSVVASICLAIIVGVNLEFTPWPIRPTPVVTALAIVTVVATGIAWYRRYKRTQTGLSQTSMPFGNSRAASGGSDGEGVQLGTVVVGVAILVTFASVALVAAQPQRGEAYTEFGLLTENETGDLEASGYPEQIALGEPEQMYFTVTNHEMETTEYVVVVQMARTAPTGEVIERIRLDTYSNRTAAGDRWLQRHTVTPVLEGERLRLTYLLYRGSQPDQPTAENAYREAHIWVDVT</sequence>
<dbReference type="EMBL" id="RQWK01000002">
    <property type="protein sequence ID" value="KAA9404952.1"/>
    <property type="molecule type" value="Genomic_DNA"/>
</dbReference>
<protein>
    <submittedName>
        <fullName evidence="3">DUF1616 domain-containing protein</fullName>
    </submittedName>
</protein>
<dbReference type="Pfam" id="PF07760">
    <property type="entry name" value="DUF1616"/>
    <property type="match status" value="1"/>
</dbReference>
<dbReference type="RefSeq" id="WP_014031329.1">
    <property type="nucleotide sequence ID" value="NZ_RQWK01000002.1"/>
</dbReference>
<feature type="domain" description="DUF1616" evidence="2">
    <location>
        <begin position="20"/>
        <end position="309"/>
    </location>
</feature>
<dbReference type="Proteomes" id="UP000326244">
    <property type="component" value="Unassembled WGS sequence"/>
</dbReference>
<feature type="transmembrane region" description="Helical" evidence="1">
    <location>
        <begin position="157"/>
        <end position="178"/>
    </location>
</feature>
<evidence type="ECO:0000313" key="3">
    <source>
        <dbReference type="EMBL" id="KAA9404952.1"/>
    </source>
</evidence>
<dbReference type="OMA" id="METTEYV"/>
<gene>
    <name evidence="3" type="ORF">EGO51_16580</name>
</gene>
<dbReference type="InterPro" id="IPR011674">
    <property type="entry name" value="DUF1616"/>
</dbReference>
<name>A0A5J5LFA7_HALHI</name>
<keyword evidence="1" id="KW-0472">Membrane</keyword>
<feature type="transmembrane region" description="Helical" evidence="1">
    <location>
        <begin position="77"/>
        <end position="94"/>
    </location>
</feature>
<dbReference type="PIRSF" id="PIRSF018671">
    <property type="entry name" value="UCP018671"/>
    <property type="match status" value="1"/>
</dbReference>
<dbReference type="AlphaFoldDB" id="A0A5J5LFA7"/>
<evidence type="ECO:0000256" key="1">
    <source>
        <dbReference type="SAM" id="Phobius"/>
    </source>
</evidence>
<feature type="transmembrane region" description="Helical" evidence="1">
    <location>
        <begin position="106"/>
        <end position="123"/>
    </location>
</feature>
<reference evidence="3 4" key="1">
    <citation type="submission" date="2018-11" db="EMBL/GenBank/DDBJ databases">
        <title>Genomic analysis of Haloarcula hispanica CBA1121.</title>
        <authorList>
            <person name="Kim Y.B."/>
            <person name="Roh S.W."/>
        </authorList>
    </citation>
    <scope>NUCLEOTIDE SEQUENCE [LARGE SCALE GENOMIC DNA]</scope>
    <source>
        <strain evidence="3 4">CBA1121</strain>
    </source>
</reference>
<comment type="caution">
    <text evidence="3">The sequence shown here is derived from an EMBL/GenBank/DDBJ whole genome shotgun (WGS) entry which is preliminary data.</text>
</comment>
<dbReference type="InterPro" id="IPR014495">
    <property type="entry name" value="UCP018671"/>
</dbReference>
<keyword evidence="1" id="KW-0812">Transmembrane</keyword>
<feature type="transmembrane region" description="Helical" evidence="1">
    <location>
        <begin position="12"/>
        <end position="29"/>
    </location>
</feature>